<dbReference type="EMBL" id="VLTJ01000029">
    <property type="protein sequence ID" value="TSH92851.1"/>
    <property type="molecule type" value="Genomic_DNA"/>
</dbReference>
<accession>A0A556AJ00</accession>
<dbReference type="SUPFAM" id="SSF55961">
    <property type="entry name" value="Bet v1-like"/>
    <property type="match status" value="1"/>
</dbReference>
<organism evidence="3 4">
    <name type="scientific">Verticiella sediminum</name>
    <dbReference type="NCBI Taxonomy" id="1247510"/>
    <lineage>
        <taxon>Bacteria</taxon>
        <taxon>Pseudomonadati</taxon>
        <taxon>Pseudomonadota</taxon>
        <taxon>Betaproteobacteria</taxon>
        <taxon>Burkholderiales</taxon>
        <taxon>Alcaligenaceae</taxon>
        <taxon>Verticiella</taxon>
    </lineage>
</organism>
<dbReference type="Pfam" id="PF08327">
    <property type="entry name" value="AHSA1"/>
    <property type="match status" value="1"/>
</dbReference>
<name>A0A556AJ00_9BURK</name>
<dbReference type="Proteomes" id="UP000318405">
    <property type="component" value="Unassembled WGS sequence"/>
</dbReference>
<evidence type="ECO:0000259" key="2">
    <source>
        <dbReference type="Pfam" id="PF08327"/>
    </source>
</evidence>
<comment type="caution">
    <text evidence="3">The sequence shown here is derived from an EMBL/GenBank/DDBJ whole genome shotgun (WGS) entry which is preliminary data.</text>
</comment>
<proteinExistence type="inferred from homology"/>
<reference evidence="3 4" key="1">
    <citation type="submission" date="2019-07" db="EMBL/GenBank/DDBJ databases">
        <title>Qingshengfaniella alkalisoli gen. nov., sp. nov., isolated from saline soil.</title>
        <authorList>
            <person name="Xu L."/>
            <person name="Huang X.-X."/>
            <person name="Sun J.-Q."/>
        </authorList>
    </citation>
    <scope>NUCLEOTIDE SEQUENCE [LARGE SCALE GENOMIC DNA]</scope>
    <source>
        <strain evidence="3 4">DSM 27279</strain>
    </source>
</reference>
<evidence type="ECO:0000256" key="1">
    <source>
        <dbReference type="ARBA" id="ARBA00006817"/>
    </source>
</evidence>
<dbReference type="InterPro" id="IPR013538">
    <property type="entry name" value="ASHA1/2-like_C"/>
</dbReference>
<evidence type="ECO:0000313" key="3">
    <source>
        <dbReference type="EMBL" id="TSH92851.1"/>
    </source>
</evidence>
<dbReference type="RefSeq" id="WP_143949217.1">
    <property type="nucleotide sequence ID" value="NZ_BAABMB010000001.1"/>
</dbReference>
<feature type="domain" description="Activator of Hsp90 ATPase homologue 1/2-like C-terminal" evidence="2">
    <location>
        <begin position="14"/>
        <end position="129"/>
    </location>
</feature>
<evidence type="ECO:0000313" key="4">
    <source>
        <dbReference type="Proteomes" id="UP000318405"/>
    </source>
</evidence>
<dbReference type="InterPro" id="IPR023393">
    <property type="entry name" value="START-like_dom_sf"/>
</dbReference>
<protein>
    <submittedName>
        <fullName evidence="3">ATPase</fullName>
    </submittedName>
</protein>
<dbReference type="OrthoDB" id="9806378at2"/>
<dbReference type="Gene3D" id="3.30.530.20">
    <property type="match status" value="1"/>
</dbReference>
<keyword evidence="4" id="KW-1185">Reference proteome</keyword>
<comment type="similarity">
    <text evidence="1">Belongs to the AHA1 family.</text>
</comment>
<sequence length="157" mass="17084">MSLGFSVSARVARPAAEVFDAIVAPDKLSCYFTTVGGASAPLAEGATVVWWGTQEVRVEKLVAPSHIRLRWQSGAALDGDTVIDIRLQALPDASTLVSIDEHGWRDDDTGRSASYGNCQGWTQMLCSLKCWVEYGINLRAGYYPHELQTTPEPPDEA</sequence>
<dbReference type="AlphaFoldDB" id="A0A556AJ00"/>
<gene>
    <name evidence="3" type="ORF">FOZ76_15765</name>
</gene>